<dbReference type="Pfam" id="PF07568">
    <property type="entry name" value="HisKA_2"/>
    <property type="match status" value="1"/>
</dbReference>
<organism evidence="9 10">
    <name type="scientific">Herpetosiphon aurantiacus (strain ATCC 23779 / DSM 785 / 114-95)</name>
    <dbReference type="NCBI Taxonomy" id="316274"/>
    <lineage>
        <taxon>Bacteria</taxon>
        <taxon>Bacillati</taxon>
        <taxon>Chloroflexota</taxon>
        <taxon>Chloroflexia</taxon>
        <taxon>Herpetosiphonales</taxon>
        <taxon>Herpetosiphonaceae</taxon>
        <taxon>Herpetosiphon</taxon>
    </lineage>
</organism>
<evidence type="ECO:0000256" key="5">
    <source>
        <dbReference type="ARBA" id="ARBA00022741"/>
    </source>
</evidence>
<comment type="catalytic activity">
    <reaction evidence="1">
        <text>ATP + protein L-histidine = ADP + protein N-phospho-L-histidine.</text>
        <dbReference type="EC" id="2.7.13.3"/>
    </reaction>
</comment>
<reference evidence="9 10" key="1">
    <citation type="journal article" date="2011" name="Stand. Genomic Sci.">
        <title>Complete genome sequence of the filamentous gliding predatory bacterium Herpetosiphon aurantiacus type strain (114-95(T)).</title>
        <authorList>
            <person name="Kiss H."/>
            <person name="Nett M."/>
            <person name="Domin N."/>
            <person name="Martin K."/>
            <person name="Maresca J.A."/>
            <person name="Copeland A."/>
            <person name="Lapidus A."/>
            <person name="Lucas S."/>
            <person name="Berry K.W."/>
            <person name="Glavina Del Rio T."/>
            <person name="Dalin E."/>
            <person name="Tice H."/>
            <person name="Pitluck S."/>
            <person name="Richardson P."/>
            <person name="Bruce D."/>
            <person name="Goodwin L."/>
            <person name="Han C."/>
            <person name="Detter J.C."/>
            <person name="Schmutz J."/>
            <person name="Brettin T."/>
            <person name="Land M."/>
            <person name="Hauser L."/>
            <person name="Kyrpides N.C."/>
            <person name="Ivanova N."/>
            <person name="Goker M."/>
            <person name="Woyke T."/>
            <person name="Klenk H.P."/>
            <person name="Bryant D.A."/>
        </authorList>
    </citation>
    <scope>NUCLEOTIDE SEQUENCE [LARGE SCALE GENOMIC DNA]</scope>
    <source>
        <strain evidence="10">ATCC 23779 / DSM 785 / 114-95</strain>
    </source>
</reference>
<dbReference type="STRING" id="316274.Haur_3230"/>
<evidence type="ECO:0000256" key="1">
    <source>
        <dbReference type="ARBA" id="ARBA00000085"/>
    </source>
</evidence>
<feature type="domain" description="GAF" evidence="8">
    <location>
        <begin position="108"/>
        <end position="262"/>
    </location>
</feature>
<accession>A9B6Z9</accession>
<evidence type="ECO:0000313" key="10">
    <source>
        <dbReference type="Proteomes" id="UP000000787"/>
    </source>
</evidence>
<dbReference type="eggNOG" id="COG3605">
    <property type="taxonomic scope" value="Bacteria"/>
</dbReference>
<dbReference type="Gene3D" id="3.30.450.40">
    <property type="match status" value="2"/>
</dbReference>
<keyword evidence="6 9" id="KW-0418">Kinase</keyword>
<protein>
    <recommendedName>
        <fullName evidence="2">histidine kinase</fullName>
        <ecNumber evidence="2">2.7.13.3</ecNumber>
    </recommendedName>
</protein>
<gene>
    <name evidence="9" type="ordered locus">Haur_3230</name>
</gene>
<dbReference type="EC" id="2.7.13.3" evidence="2"/>
<dbReference type="Pfam" id="PF02518">
    <property type="entry name" value="HATPase_c"/>
    <property type="match status" value="1"/>
</dbReference>
<dbReference type="eggNOG" id="COG3920">
    <property type="taxonomic scope" value="Bacteria"/>
</dbReference>
<dbReference type="PANTHER" id="PTHR41523:SF8">
    <property type="entry name" value="ETHYLENE RESPONSE SENSOR PROTEIN"/>
    <property type="match status" value="1"/>
</dbReference>
<keyword evidence="10" id="KW-1185">Reference proteome</keyword>
<dbReference type="KEGG" id="hau:Haur_3230"/>
<evidence type="ECO:0000256" key="3">
    <source>
        <dbReference type="ARBA" id="ARBA00022553"/>
    </source>
</evidence>
<dbReference type="InterPro" id="IPR029016">
    <property type="entry name" value="GAF-like_dom_sf"/>
</dbReference>
<dbReference type="GO" id="GO:0004673">
    <property type="term" value="F:protein histidine kinase activity"/>
    <property type="evidence" value="ECO:0007669"/>
    <property type="project" value="UniProtKB-EC"/>
</dbReference>
<evidence type="ECO:0000256" key="2">
    <source>
        <dbReference type="ARBA" id="ARBA00012438"/>
    </source>
</evidence>
<dbReference type="EMBL" id="CP000875">
    <property type="protein sequence ID" value="ABX05867.1"/>
    <property type="molecule type" value="Genomic_DNA"/>
</dbReference>
<dbReference type="GO" id="GO:0005524">
    <property type="term" value="F:ATP binding"/>
    <property type="evidence" value="ECO:0007669"/>
    <property type="project" value="UniProtKB-KW"/>
</dbReference>
<proteinExistence type="predicted"/>
<evidence type="ECO:0000259" key="8">
    <source>
        <dbReference type="SMART" id="SM00065"/>
    </source>
</evidence>
<dbReference type="BioCyc" id="HAUR316274:GHYA-3265-MONOMER"/>
<evidence type="ECO:0000256" key="4">
    <source>
        <dbReference type="ARBA" id="ARBA00022679"/>
    </source>
</evidence>
<dbReference type="InterPro" id="IPR003594">
    <property type="entry name" value="HATPase_dom"/>
</dbReference>
<sequence>MIDTSAPSAAILAILQNDNAVAQAQELRAFGATWQSQNADPQMLTKLGIEAATQARLDPSAVVTDLLLGYAAAREEQRTRHWQNHLMRRVQQLDGLHRIISAANSTLDIDASLQTVVDTVSDVMRVDVCSIYLFDQHRRMLRLVATRGLNPKAIGTVEVEIGVGVTGWAGELGKPVAIFDVRNEPRYQLEPLLEEWHFRSLLAVPVILFASERHHIETLQGVITVQNRDPHEFSQEQTSYLEVVAGEIALSIANAQMYQQTDARLHQKIRELTTLQRVTAALASTLDVDTLLHLIVEQAVKIADVDRTDIFQVRPNNKVKMLASYGPGRTSGVEDMIVQVIREHRAIAVPNAYTDERWSGVQAIAYREGFHSLFALPMRTGNRIIGALCFYSYAPRHIEYEQVQLLTTFADEGAIAIENARLYEETQRNLTIKSTLLQEIHHRVRNNLQTISALLQMQARRLNTETEGRQALDDSVRRIHAIAAVHNLLSHDGEGQTTVQDIAKQIAENIQMSLPSETPVEFLITGDSVSVNARAATVLAIVINELVHNALDHGLSAEGGIIGIDGWMENEEQACVQVRDDGPIRPEPVKRRVSTGLGLGIIETLVNTDLGGKFEFKRETEWTRALITFAPDELDD</sequence>
<dbReference type="Proteomes" id="UP000000787">
    <property type="component" value="Chromosome"/>
</dbReference>
<keyword evidence="3" id="KW-0597">Phosphoprotein</keyword>
<evidence type="ECO:0000256" key="7">
    <source>
        <dbReference type="ARBA" id="ARBA00022840"/>
    </source>
</evidence>
<dbReference type="eggNOG" id="COG2203">
    <property type="taxonomic scope" value="Bacteria"/>
</dbReference>
<keyword evidence="5" id="KW-0547">Nucleotide-binding</keyword>
<dbReference type="SUPFAM" id="SSF55781">
    <property type="entry name" value="GAF domain-like"/>
    <property type="match status" value="2"/>
</dbReference>
<dbReference type="Pfam" id="PF01590">
    <property type="entry name" value="GAF"/>
    <property type="match status" value="2"/>
</dbReference>
<dbReference type="PANTHER" id="PTHR41523">
    <property type="entry name" value="TWO-COMPONENT SYSTEM SENSOR PROTEIN"/>
    <property type="match status" value="1"/>
</dbReference>
<dbReference type="SMART" id="SM00065">
    <property type="entry name" value="GAF"/>
    <property type="match status" value="2"/>
</dbReference>
<name>A9B6Z9_HERA2</name>
<evidence type="ECO:0000256" key="6">
    <source>
        <dbReference type="ARBA" id="ARBA00022777"/>
    </source>
</evidence>
<dbReference type="InterPro" id="IPR003018">
    <property type="entry name" value="GAF"/>
</dbReference>
<dbReference type="AlphaFoldDB" id="A9B6Z9"/>
<dbReference type="InParanoid" id="A9B6Z9"/>
<feature type="domain" description="GAF" evidence="8">
    <location>
        <begin position="287"/>
        <end position="427"/>
    </location>
</feature>
<keyword evidence="4" id="KW-0808">Transferase</keyword>
<dbReference type="Gene3D" id="3.30.565.10">
    <property type="entry name" value="Histidine kinase-like ATPase, C-terminal domain"/>
    <property type="match status" value="1"/>
</dbReference>
<dbReference type="InterPro" id="IPR011495">
    <property type="entry name" value="Sig_transdc_His_kin_sub2_dim/P"/>
</dbReference>
<keyword evidence="7" id="KW-0067">ATP-binding</keyword>
<evidence type="ECO:0000313" key="9">
    <source>
        <dbReference type="EMBL" id="ABX05867.1"/>
    </source>
</evidence>
<dbReference type="InterPro" id="IPR036890">
    <property type="entry name" value="HATPase_C_sf"/>
</dbReference>
<dbReference type="SUPFAM" id="SSF55874">
    <property type="entry name" value="ATPase domain of HSP90 chaperone/DNA topoisomerase II/histidine kinase"/>
    <property type="match status" value="1"/>
</dbReference>
<dbReference type="HOGENOM" id="CLU_435352_0_0_0"/>